<dbReference type="PRINTS" id="PR00385">
    <property type="entry name" value="P450"/>
</dbReference>
<evidence type="ECO:0000256" key="3">
    <source>
        <dbReference type="ARBA" id="ARBA00010617"/>
    </source>
</evidence>
<dbReference type="PANTHER" id="PTHR24305:SF162">
    <property type="entry name" value="P450, PUTATIVE (EUROFUNG)-RELATED"/>
    <property type="match status" value="1"/>
</dbReference>
<evidence type="ECO:0000313" key="12">
    <source>
        <dbReference type="Proteomes" id="UP001219568"/>
    </source>
</evidence>
<dbReference type="Proteomes" id="UP001219568">
    <property type="component" value="Unassembled WGS sequence"/>
</dbReference>
<reference evidence="11" key="1">
    <citation type="journal article" date="2023" name="IMA Fungus">
        <title>Comparative genomic study of the Penicillium genus elucidates a diverse pangenome and 15 lateral gene transfer events.</title>
        <authorList>
            <person name="Petersen C."/>
            <person name="Sorensen T."/>
            <person name="Nielsen M.R."/>
            <person name="Sondergaard T.E."/>
            <person name="Sorensen J.L."/>
            <person name="Fitzpatrick D.A."/>
            <person name="Frisvad J.C."/>
            <person name="Nielsen K.L."/>
        </authorList>
    </citation>
    <scope>NUCLEOTIDE SEQUENCE</scope>
    <source>
        <strain evidence="11">IBT 15450</strain>
    </source>
</reference>
<organism evidence="11 12">
    <name type="scientific">Penicillium canescens</name>
    <dbReference type="NCBI Taxonomy" id="5083"/>
    <lineage>
        <taxon>Eukaryota</taxon>
        <taxon>Fungi</taxon>
        <taxon>Dikarya</taxon>
        <taxon>Ascomycota</taxon>
        <taxon>Pezizomycotina</taxon>
        <taxon>Eurotiomycetes</taxon>
        <taxon>Eurotiomycetidae</taxon>
        <taxon>Eurotiales</taxon>
        <taxon>Aspergillaceae</taxon>
        <taxon>Penicillium</taxon>
    </lineage>
</organism>
<evidence type="ECO:0000256" key="2">
    <source>
        <dbReference type="ARBA" id="ARBA00005179"/>
    </source>
</evidence>
<dbReference type="GO" id="GO:0005506">
    <property type="term" value="F:iron ion binding"/>
    <property type="evidence" value="ECO:0007669"/>
    <property type="project" value="InterPro"/>
</dbReference>
<accession>A0AAD6IAZ8</accession>
<comment type="cofactor">
    <cofactor evidence="1 9">
        <name>heme</name>
        <dbReference type="ChEBI" id="CHEBI:30413"/>
    </cofactor>
</comment>
<dbReference type="PRINTS" id="PR00465">
    <property type="entry name" value="EP450IV"/>
</dbReference>
<dbReference type="Gene3D" id="1.10.630.10">
    <property type="entry name" value="Cytochrome P450"/>
    <property type="match status" value="1"/>
</dbReference>
<evidence type="ECO:0000256" key="4">
    <source>
        <dbReference type="ARBA" id="ARBA00022617"/>
    </source>
</evidence>
<protein>
    <recommendedName>
        <fullName evidence="13">Cytochrome P450</fullName>
    </recommendedName>
</protein>
<name>A0AAD6IAZ8_PENCN</name>
<keyword evidence="7 9" id="KW-0408">Iron</keyword>
<dbReference type="EMBL" id="JAQJZL010000008">
    <property type="protein sequence ID" value="KAJ6038695.1"/>
    <property type="molecule type" value="Genomic_DNA"/>
</dbReference>
<evidence type="ECO:0000256" key="1">
    <source>
        <dbReference type="ARBA" id="ARBA00001971"/>
    </source>
</evidence>
<feature type="transmembrane region" description="Helical" evidence="10">
    <location>
        <begin position="12"/>
        <end position="31"/>
    </location>
</feature>
<dbReference type="GO" id="GO:0004497">
    <property type="term" value="F:monooxygenase activity"/>
    <property type="evidence" value="ECO:0007669"/>
    <property type="project" value="UniProtKB-KW"/>
</dbReference>
<evidence type="ECO:0000313" key="11">
    <source>
        <dbReference type="EMBL" id="KAJ6038695.1"/>
    </source>
</evidence>
<comment type="caution">
    <text evidence="11">The sequence shown here is derived from an EMBL/GenBank/DDBJ whole genome shotgun (WGS) entry which is preliminary data.</text>
</comment>
<keyword evidence="10" id="KW-1133">Transmembrane helix</keyword>
<evidence type="ECO:0000256" key="6">
    <source>
        <dbReference type="ARBA" id="ARBA00023002"/>
    </source>
</evidence>
<dbReference type="AlphaFoldDB" id="A0AAD6IAZ8"/>
<dbReference type="PANTHER" id="PTHR24305">
    <property type="entry name" value="CYTOCHROME P450"/>
    <property type="match status" value="1"/>
</dbReference>
<feature type="binding site" description="axial binding residue" evidence="9">
    <location>
        <position position="450"/>
    </location>
    <ligand>
        <name>heme</name>
        <dbReference type="ChEBI" id="CHEBI:30413"/>
    </ligand>
    <ligandPart>
        <name>Fe</name>
        <dbReference type="ChEBI" id="CHEBI:18248"/>
    </ligandPart>
</feature>
<evidence type="ECO:0000256" key="8">
    <source>
        <dbReference type="ARBA" id="ARBA00023033"/>
    </source>
</evidence>
<comment type="similarity">
    <text evidence="3">Belongs to the cytochrome P450 family.</text>
</comment>
<evidence type="ECO:0008006" key="13">
    <source>
        <dbReference type="Google" id="ProtNLM"/>
    </source>
</evidence>
<proteinExistence type="inferred from homology"/>
<feature type="transmembrane region" description="Helical" evidence="10">
    <location>
        <begin position="227"/>
        <end position="248"/>
    </location>
</feature>
<evidence type="ECO:0000256" key="5">
    <source>
        <dbReference type="ARBA" id="ARBA00022723"/>
    </source>
</evidence>
<keyword evidence="8" id="KW-0503">Monooxygenase</keyword>
<dbReference type="GO" id="GO:0020037">
    <property type="term" value="F:heme binding"/>
    <property type="evidence" value="ECO:0007669"/>
    <property type="project" value="InterPro"/>
</dbReference>
<dbReference type="GO" id="GO:0016705">
    <property type="term" value="F:oxidoreductase activity, acting on paired donors, with incorporation or reduction of molecular oxygen"/>
    <property type="evidence" value="ECO:0007669"/>
    <property type="project" value="InterPro"/>
</dbReference>
<evidence type="ECO:0000256" key="7">
    <source>
        <dbReference type="ARBA" id="ARBA00023004"/>
    </source>
</evidence>
<comment type="pathway">
    <text evidence="2">Secondary metabolite biosynthesis.</text>
</comment>
<keyword evidence="10" id="KW-0472">Membrane</keyword>
<dbReference type="InterPro" id="IPR050121">
    <property type="entry name" value="Cytochrome_P450_monoxygenase"/>
</dbReference>
<reference evidence="11" key="2">
    <citation type="submission" date="2023-01" db="EMBL/GenBank/DDBJ databases">
        <authorList>
            <person name="Petersen C."/>
        </authorList>
    </citation>
    <scope>NUCLEOTIDE SEQUENCE</scope>
    <source>
        <strain evidence="11">IBT 15450</strain>
    </source>
</reference>
<dbReference type="Pfam" id="PF00067">
    <property type="entry name" value="p450"/>
    <property type="match status" value="1"/>
</dbReference>
<keyword evidence="10" id="KW-0812">Transmembrane</keyword>
<keyword evidence="6" id="KW-0560">Oxidoreductase</keyword>
<keyword evidence="12" id="KW-1185">Reference proteome</keyword>
<feature type="transmembrane region" description="Helical" evidence="10">
    <location>
        <begin position="298"/>
        <end position="325"/>
    </location>
</feature>
<evidence type="ECO:0000256" key="10">
    <source>
        <dbReference type="SAM" id="Phobius"/>
    </source>
</evidence>
<dbReference type="InterPro" id="IPR002403">
    <property type="entry name" value="Cyt_P450_E_grp-IV"/>
</dbReference>
<dbReference type="GO" id="GO:0043386">
    <property type="term" value="P:mycotoxin biosynthetic process"/>
    <property type="evidence" value="ECO:0007669"/>
    <property type="project" value="UniProtKB-ARBA"/>
</dbReference>
<gene>
    <name evidence="11" type="ORF">N7460_007412</name>
</gene>
<sequence length="505" mass="57124">MITQPLFLLQWLQPATVAGVISVLALVYISYGCFLHPLARIPGPVLAKFSPLWIMGSLYRGSYNSDLQQLHARYGTVVRIAPNELSFATLEAQNEIYSKQEEGGFSKKATFIDFLTGLLFADPSPTLLTVSDLDMHKKLRRTVEQAFTPSSLAEQEQIQKSHVDKAIHQLEEHADHGDEVDLRAQLETILWGILADVTFGEPLTMGKKSTWEFLKTVGKASMPMVEFLLWSSTFPGVALVLHVIFWILPYQITPFSKILPADKFKECLERQNASTRKTFIQAMTATEKHGFSLNSDAMVFNIIVLLFTGYQSSSIAVVALFYNILRNPGIYDKVRKEVRASFQNESDITNERLLQLPLLNGCIREALRLLPPANGKTAQRTAPECTIAETYVPKGTIVSADIYSIHRSSRYFREPDSFQPERWVSHGKDTLFESDNRRAYRPFLIGSRACVGKNSALQSLRLITAKLLWKLDFEMVNKDFIWERDAVSSLIYTDYPLIVRTKRAG</sequence>
<keyword evidence="5 9" id="KW-0479">Metal-binding</keyword>
<dbReference type="InterPro" id="IPR036396">
    <property type="entry name" value="Cyt_P450_sf"/>
</dbReference>
<evidence type="ECO:0000256" key="9">
    <source>
        <dbReference type="PIRSR" id="PIRSR602403-1"/>
    </source>
</evidence>
<dbReference type="InterPro" id="IPR001128">
    <property type="entry name" value="Cyt_P450"/>
</dbReference>
<keyword evidence="4 9" id="KW-0349">Heme</keyword>
<dbReference type="SUPFAM" id="SSF48264">
    <property type="entry name" value="Cytochrome P450"/>
    <property type="match status" value="1"/>
</dbReference>